<keyword evidence="1" id="KW-0677">Repeat</keyword>
<evidence type="ECO:0000259" key="4">
    <source>
        <dbReference type="Pfam" id="PF14432"/>
    </source>
</evidence>
<evidence type="ECO:0000313" key="5">
    <source>
        <dbReference type="EMBL" id="KAH0456469.1"/>
    </source>
</evidence>
<dbReference type="PANTHER" id="PTHR47926:SF385">
    <property type="entry name" value="DYW DOMAIN-CONTAINING PROTEIN"/>
    <property type="match status" value="1"/>
</dbReference>
<evidence type="ECO:0000256" key="2">
    <source>
        <dbReference type="PROSITE-ProRule" id="PRU00708"/>
    </source>
</evidence>
<protein>
    <recommendedName>
        <fullName evidence="4">DYW domain-containing protein</fullName>
    </recommendedName>
</protein>
<dbReference type="PANTHER" id="PTHR47926">
    <property type="entry name" value="PENTATRICOPEPTIDE REPEAT-CONTAINING PROTEIN"/>
    <property type="match status" value="1"/>
</dbReference>
<dbReference type="InterPro" id="IPR011990">
    <property type="entry name" value="TPR-like_helical_dom_sf"/>
</dbReference>
<proteinExistence type="predicted"/>
<feature type="repeat" description="PPR" evidence="2">
    <location>
        <begin position="388"/>
        <end position="422"/>
    </location>
</feature>
<dbReference type="InterPro" id="IPR046960">
    <property type="entry name" value="PPR_At4g14850-like_plant"/>
</dbReference>
<dbReference type="InterPro" id="IPR032867">
    <property type="entry name" value="DYW_dom"/>
</dbReference>
<feature type="repeat" description="PPR" evidence="2">
    <location>
        <begin position="287"/>
        <end position="321"/>
    </location>
</feature>
<dbReference type="GO" id="GO:0009451">
    <property type="term" value="P:RNA modification"/>
    <property type="evidence" value="ECO:0007669"/>
    <property type="project" value="InterPro"/>
</dbReference>
<feature type="repeat" description="PPR" evidence="2">
    <location>
        <begin position="186"/>
        <end position="216"/>
    </location>
</feature>
<keyword evidence="3" id="KW-0732">Signal</keyword>
<dbReference type="Pfam" id="PF01535">
    <property type="entry name" value="PPR"/>
    <property type="match status" value="5"/>
</dbReference>
<dbReference type="Gene3D" id="1.25.40.10">
    <property type="entry name" value="Tetratricopeptide repeat domain"/>
    <property type="match status" value="5"/>
</dbReference>
<organism evidence="5 6">
    <name type="scientific">Dendrobium chrysotoxum</name>
    <name type="common">Orchid</name>
    <dbReference type="NCBI Taxonomy" id="161865"/>
    <lineage>
        <taxon>Eukaryota</taxon>
        <taxon>Viridiplantae</taxon>
        <taxon>Streptophyta</taxon>
        <taxon>Embryophyta</taxon>
        <taxon>Tracheophyta</taxon>
        <taxon>Spermatophyta</taxon>
        <taxon>Magnoliopsida</taxon>
        <taxon>Liliopsida</taxon>
        <taxon>Asparagales</taxon>
        <taxon>Orchidaceae</taxon>
        <taxon>Epidendroideae</taxon>
        <taxon>Malaxideae</taxon>
        <taxon>Dendrobiinae</taxon>
        <taxon>Dendrobium</taxon>
    </lineage>
</organism>
<feature type="chain" id="PRO_5043653082" description="DYW domain-containing protein" evidence="3">
    <location>
        <begin position="18"/>
        <end position="695"/>
    </location>
</feature>
<dbReference type="Pfam" id="PF13041">
    <property type="entry name" value="PPR_2"/>
    <property type="match status" value="2"/>
</dbReference>
<dbReference type="GO" id="GO:0008270">
    <property type="term" value="F:zinc ion binding"/>
    <property type="evidence" value="ECO:0007669"/>
    <property type="project" value="InterPro"/>
</dbReference>
<dbReference type="InterPro" id="IPR002885">
    <property type="entry name" value="PPR_rpt"/>
</dbReference>
<feature type="signal peptide" evidence="3">
    <location>
        <begin position="1"/>
        <end position="17"/>
    </location>
</feature>
<dbReference type="AlphaFoldDB" id="A0AAV7GLT8"/>
<dbReference type="Proteomes" id="UP000775213">
    <property type="component" value="Unassembled WGS sequence"/>
</dbReference>
<dbReference type="EMBL" id="JAGFBR010000013">
    <property type="protein sequence ID" value="KAH0456469.1"/>
    <property type="molecule type" value="Genomic_DNA"/>
</dbReference>
<accession>A0AAV7GLT8</accession>
<evidence type="ECO:0000313" key="6">
    <source>
        <dbReference type="Proteomes" id="UP000775213"/>
    </source>
</evidence>
<dbReference type="GO" id="GO:0003723">
    <property type="term" value="F:RNA binding"/>
    <property type="evidence" value="ECO:0007669"/>
    <property type="project" value="InterPro"/>
</dbReference>
<keyword evidence="6" id="KW-1185">Reference proteome</keyword>
<evidence type="ECO:0000256" key="3">
    <source>
        <dbReference type="SAM" id="SignalP"/>
    </source>
</evidence>
<dbReference type="NCBIfam" id="TIGR00756">
    <property type="entry name" value="PPR"/>
    <property type="match status" value="2"/>
</dbReference>
<feature type="domain" description="DYW" evidence="4">
    <location>
        <begin position="603"/>
        <end position="695"/>
    </location>
</feature>
<dbReference type="FunFam" id="1.25.40.10:FF:000227">
    <property type="entry name" value="Pentatricopeptide repeat-containing protein At3g13880"/>
    <property type="match status" value="1"/>
</dbReference>
<gene>
    <name evidence="5" type="ORF">IEQ34_014376</name>
</gene>
<name>A0AAV7GLT8_DENCH</name>
<reference evidence="5 6" key="1">
    <citation type="journal article" date="2021" name="Hortic Res">
        <title>Chromosome-scale assembly of the Dendrobium chrysotoxum genome enhances the understanding of orchid evolution.</title>
        <authorList>
            <person name="Zhang Y."/>
            <person name="Zhang G.Q."/>
            <person name="Zhang D."/>
            <person name="Liu X.D."/>
            <person name="Xu X.Y."/>
            <person name="Sun W.H."/>
            <person name="Yu X."/>
            <person name="Zhu X."/>
            <person name="Wang Z.W."/>
            <person name="Zhao X."/>
            <person name="Zhong W.Y."/>
            <person name="Chen H."/>
            <person name="Yin W.L."/>
            <person name="Huang T."/>
            <person name="Niu S.C."/>
            <person name="Liu Z.J."/>
        </authorList>
    </citation>
    <scope>NUCLEOTIDE SEQUENCE [LARGE SCALE GENOMIC DNA]</scope>
    <source>
        <strain evidence="5">Lindl</strain>
    </source>
</reference>
<dbReference type="PROSITE" id="PS51375">
    <property type="entry name" value="PPR"/>
    <property type="match status" value="5"/>
</dbReference>
<evidence type="ECO:0000256" key="1">
    <source>
        <dbReference type="ARBA" id="ARBA00022737"/>
    </source>
</evidence>
<feature type="repeat" description="PPR" evidence="2">
    <location>
        <begin position="525"/>
        <end position="559"/>
    </location>
</feature>
<sequence>MLLIALFILLESMRGLASSQTSLSLLKIISKTKNLRLGKSIHAKLIISNFCDIIESNYLIDIYAKCGHLTSARQVFDLMPNRNVVSYSSLMAGYFHDGCPSEVLSVLKIMSFDELWPRPNEFIFATVLASCSNMQAFKMGQQCHAYVLKSGLAFHSYIRNVLIHMYSTCSGVEDALKVFHSMPGVDVISFNSMINSFLEHGRIWDAVEVLNNMVSDISQWDHITYVAVLGLCADSEDSLLGRQVHCQILNRRFETNLFVGSAIVDMYGKCGDSSAARSAFNELSCRNVISWTTIMAACTQNARLEESLKLFVEMQVDGVQPNDLTYAVALNTCAGLAALSNGNSLNAHVEKSGYKAHLIVCNSLINMYSKSGSIEDAQVIFVDLACKDTITWNCMINGYSHNGLGRKALETFHDMLVEEVGPTYVTFIGVLLACGHLGLVDEGFYYVNHLMRNLGITPGVEHHTCIVGLLCRAGLLDEADRYMRTTHSEWDLISWRTLLSACQTHRKFGLGKKVADYILQLYPNDVGTYILMSNMYAKANRWDAVVKIRRLMREKSIKKEPGVSWIQVRNELHVFASEDNQHPLIDNIHKKLAELLDEVKAIGYAPNTASVLHDVEEEHKEGYLKFHSEKLAIVFGLISTPSGAPIHVIKNLRMCDDCHIAIKLFSKVTNRKIVVRDVNRFHCFQDGLCSCDDYW</sequence>
<dbReference type="Pfam" id="PF14432">
    <property type="entry name" value="DYW_deaminase"/>
    <property type="match status" value="1"/>
</dbReference>
<dbReference type="Pfam" id="PF20431">
    <property type="entry name" value="E_motif"/>
    <property type="match status" value="1"/>
</dbReference>
<dbReference type="InterPro" id="IPR046848">
    <property type="entry name" value="E_motif"/>
</dbReference>
<comment type="caution">
    <text evidence="5">The sequence shown here is derived from an EMBL/GenBank/DDBJ whole genome shotgun (WGS) entry which is preliminary data.</text>
</comment>
<dbReference type="FunFam" id="1.25.40.10:FF:000031">
    <property type="entry name" value="Pentatricopeptide repeat-containing protein mitochondrial"/>
    <property type="match status" value="1"/>
</dbReference>
<feature type="repeat" description="PPR" evidence="2">
    <location>
        <begin position="52"/>
        <end position="86"/>
    </location>
</feature>
<dbReference type="FunFam" id="1.25.40.10:FF:001060">
    <property type="entry name" value="Os05g0572900 protein"/>
    <property type="match status" value="1"/>
</dbReference>